<dbReference type="EMBL" id="HBUE01255785">
    <property type="protein sequence ID" value="CAG6556368.1"/>
    <property type="molecule type" value="Transcribed_RNA"/>
</dbReference>
<dbReference type="EMBL" id="HBUE01255786">
    <property type="protein sequence ID" value="CAG6556371.1"/>
    <property type="molecule type" value="Transcribed_RNA"/>
</dbReference>
<dbReference type="AlphaFoldDB" id="A0A8D8D9Q5"/>
<feature type="region of interest" description="Disordered" evidence="1">
    <location>
        <begin position="33"/>
        <end position="86"/>
    </location>
</feature>
<feature type="compositionally biased region" description="Basic and acidic residues" evidence="1">
    <location>
        <begin position="52"/>
        <end position="63"/>
    </location>
</feature>
<feature type="region of interest" description="Disordered" evidence="1">
    <location>
        <begin position="322"/>
        <end position="341"/>
    </location>
</feature>
<evidence type="ECO:0000256" key="1">
    <source>
        <dbReference type="SAM" id="MobiDB-lite"/>
    </source>
</evidence>
<name>A0A8D8D9Q5_CULPI</name>
<proteinExistence type="predicted"/>
<accession>A0A8D8D9Q5</accession>
<dbReference type="EMBL" id="HBUE01150801">
    <property type="protein sequence ID" value="CAG6505072.1"/>
    <property type="molecule type" value="Transcribed_RNA"/>
</dbReference>
<feature type="compositionally biased region" description="Basic and acidic residues" evidence="1">
    <location>
        <begin position="323"/>
        <end position="334"/>
    </location>
</feature>
<evidence type="ECO:0000313" key="2">
    <source>
        <dbReference type="EMBL" id="CAG6505075.1"/>
    </source>
</evidence>
<feature type="region of interest" description="Disordered" evidence="1">
    <location>
        <begin position="100"/>
        <end position="136"/>
    </location>
</feature>
<protein>
    <submittedName>
        <fullName evidence="2">(northern house mosquito) hypothetical protein</fullName>
    </submittedName>
</protein>
<reference evidence="2" key="1">
    <citation type="submission" date="2021-05" db="EMBL/GenBank/DDBJ databases">
        <authorList>
            <person name="Alioto T."/>
            <person name="Alioto T."/>
            <person name="Gomez Garrido J."/>
        </authorList>
    </citation>
    <scope>NUCLEOTIDE SEQUENCE</scope>
</reference>
<sequence>MAVPASVHLSEGLHVHNYGSNWGSFQRGYRHGQKLSGKDAENLHDPVGQGLQERRTGCHPEKGHVRRNPRARAPGYQSPHARPGNGHVIAAFDCRTAKQVSHRGYESAPRSTRGHDPTQKAPSAPPTGERSDWPDGRKHVLHDARATTLYHRSKYPHAQGVLPRGANPIGRRGHHAEQARLLQNGNQSDSTAEECAACVGRLPLHSERVPRKDLLHSVQGAREEQRRAAGGGLRVHAKLPTGMHCGQGDDSRWHPAAVDAAGRSPQPDAERRQTVVLPDAAVPVHVQREAVRFVASDREKTAREFHHCQQGIQLFGQLQDGRNGAKDCDDHRNIPPDSGCQRQVYRQPVQTDSANGEEPDDRTMLTVPRSVGQIPAQVPQGNDGTAAERYQCKGRAVESVHDLPAEAQERSVLPQCNPGEGTAADTAHTDQLGGQHCDFARKILRRSLRSAETGRTHRLHAD</sequence>
<organism evidence="2">
    <name type="scientific">Culex pipiens</name>
    <name type="common">House mosquito</name>
    <dbReference type="NCBI Taxonomy" id="7175"/>
    <lineage>
        <taxon>Eukaryota</taxon>
        <taxon>Metazoa</taxon>
        <taxon>Ecdysozoa</taxon>
        <taxon>Arthropoda</taxon>
        <taxon>Hexapoda</taxon>
        <taxon>Insecta</taxon>
        <taxon>Pterygota</taxon>
        <taxon>Neoptera</taxon>
        <taxon>Endopterygota</taxon>
        <taxon>Diptera</taxon>
        <taxon>Nematocera</taxon>
        <taxon>Culicoidea</taxon>
        <taxon>Culicidae</taxon>
        <taxon>Culicinae</taxon>
        <taxon>Culicini</taxon>
        <taxon>Culex</taxon>
        <taxon>Culex</taxon>
    </lineage>
</organism>
<dbReference type="EMBL" id="HBUE01150802">
    <property type="protein sequence ID" value="CAG6505075.1"/>
    <property type="molecule type" value="Transcribed_RNA"/>
</dbReference>